<dbReference type="InterPro" id="IPR037175">
    <property type="entry name" value="KFase_sf"/>
</dbReference>
<evidence type="ECO:0000313" key="3">
    <source>
        <dbReference type="EMBL" id="CAK7220008.1"/>
    </source>
</evidence>
<dbReference type="InterPro" id="IPR007325">
    <property type="entry name" value="KFase/CYL"/>
</dbReference>
<dbReference type="SUPFAM" id="SSF102198">
    <property type="entry name" value="Putative cyclase"/>
    <property type="match status" value="1"/>
</dbReference>
<dbReference type="Proteomes" id="UP001642406">
    <property type="component" value="Unassembled WGS sequence"/>
</dbReference>
<keyword evidence="4" id="KW-1185">Reference proteome</keyword>
<evidence type="ECO:0008006" key="5">
    <source>
        <dbReference type="Google" id="ProtNLM"/>
    </source>
</evidence>
<name>A0ABP0BK56_9PEZI</name>
<feature type="region of interest" description="Disordered" evidence="2">
    <location>
        <begin position="1"/>
        <end position="32"/>
    </location>
</feature>
<comment type="caution">
    <text evidence="3">The sequence shown here is derived from an EMBL/GenBank/DDBJ whole genome shotgun (WGS) entry which is preliminary data.</text>
</comment>
<evidence type="ECO:0000256" key="2">
    <source>
        <dbReference type="SAM" id="MobiDB-lite"/>
    </source>
</evidence>
<dbReference type="Pfam" id="PF04199">
    <property type="entry name" value="Cyclase"/>
    <property type="match status" value="1"/>
</dbReference>
<protein>
    <recommendedName>
        <fullName evidence="5">Cyclase</fullName>
    </recommendedName>
</protein>
<evidence type="ECO:0000313" key="4">
    <source>
        <dbReference type="Proteomes" id="UP001642406"/>
    </source>
</evidence>
<feature type="compositionally biased region" description="Polar residues" evidence="2">
    <location>
        <begin position="1"/>
        <end position="12"/>
    </location>
</feature>
<dbReference type="PANTHER" id="PTHR34861:SF11">
    <property type="entry name" value="CYCLASE"/>
    <property type="match status" value="1"/>
</dbReference>
<evidence type="ECO:0000256" key="1">
    <source>
        <dbReference type="ARBA" id="ARBA00007865"/>
    </source>
</evidence>
<organism evidence="3 4">
    <name type="scientific">Sporothrix bragantina</name>
    <dbReference type="NCBI Taxonomy" id="671064"/>
    <lineage>
        <taxon>Eukaryota</taxon>
        <taxon>Fungi</taxon>
        <taxon>Dikarya</taxon>
        <taxon>Ascomycota</taxon>
        <taxon>Pezizomycotina</taxon>
        <taxon>Sordariomycetes</taxon>
        <taxon>Sordariomycetidae</taxon>
        <taxon>Ophiostomatales</taxon>
        <taxon>Ophiostomataceae</taxon>
        <taxon>Sporothrix</taxon>
    </lineage>
</organism>
<sequence>MASSTAAKTTTVPERPPFDSLPLDPNGPPGNAWGLYGDNDRLGALNMLTPALVASAARQEIRTGERVSLDWSLNKPSHPSFNRPPLEWKRIVKKDVNGNDRTVNDDYLAFNTQGSSQWDGFRHYGYQQAKRFYGNVRIEELEDPDVIGIDAWVEKGGIVGRGVLLDYAGYCRAHGKPLAPYESTAISVADLEAVLAYQKGPELQKGDILFVRSGCTEVYEQMPPEEQMALCERPLPNYIGLLANKTTLRWLWDNGFSAVAGDAPSFEQGPLAGPHVYPGHTELSTEDEALMKGGGLIHQWVLAGWGVPIGEMFDLEALAKKCTEQQRWSFFLSSVPLKVPGGVASPPNAIAIF</sequence>
<dbReference type="PANTHER" id="PTHR34861">
    <property type="match status" value="1"/>
</dbReference>
<proteinExistence type="inferred from homology"/>
<accession>A0ABP0BK56</accession>
<comment type="similarity">
    <text evidence="1">Belongs to the Cyclase 1 superfamily.</text>
</comment>
<dbReference type="Gene3D" id="3.50.30.50">
    <property type="entry name" value="Putative cyclase"/>
    <property type="match status" value="1"/>
</dbReference>
<dbReference type="EMBL" id="CAWUHC010000029">
    <property type="protein sequence ID" value="CAK7220008.1"/>
    <property type="molecule type" value="Genomic_DNA"/>
</dbReference>
<reference evidence="3 4" key="1">
    <citation type="submission" date="2024-01" db="EMBL/GenBank/DDBJ databases">
        <authorList>
            <person name="Allen C."/>
            <person name="Tagirdzhanova G."/>
        </authorList>
    </citation>
    <scope>NUCLEOTIDE SEQUENCE [LARGE SCALE GENOMIC DNA]</scope>
</reference>
<gene>
    <name evidence="3" type="ORF">SBRCBS47491_004044</name>
</gene>